<feature type="transmembrane region" description="Helical" evidence="20">
    <location>
        <begin position="20"/>
        <end position="39"/>
    </location>
</feature>
<dbReference type="CDD" id="cd00130">
    <property type="entry name" value="PAS"/>
    <property type="match status" value="1"/>
</dbReference>
<dbReference type="PROSITE" id="PS50113">
    <property type="entry name" value="PAC"/>
    <property type="match status" value="1"/>
</dbReference>
<dbReference type="GO" id="GO:0005886">
    <property type="term" value="C:plasma membrane"/>
    <property type="evidence" value="ECO:0007669"/>
    <property type="project" value="UniProtKB-SubCell"/>
</dbReference>
<evidence type="ECO:0000313" key="25">
    <source>
        <dbReference type="Proteomes" id="UP000621799"/>
    </source>
</evidence>
<dbReference type="GO" id="GO:0004383">
    <property type="term" value="F:guanylate cyclase activity"/>
    <property type="evidence" value="ECO:0007669"/>
    <property type="project" value="TreeGrafter"/>
</dbReference>
<dbReference type="RefSeq" id="WP_264319816.1">
    <property type="nucleotide sequence ID" value="NZ_JADEXN010000016.1"/>
</dbReference>
<keyword evidence="25" id="KW-1185">Reference proteome</keyword>
<evidence type="ECO:0000256" key="20">
    <source>
        <dbReference type="SAM" id="Phobius"/>
    </source>
</evidence>
<keyword evidence="11 20" id="KW-1133">Transmembrane helix</keyword>
<dbReference type="AlphaFoldDB" id="A0A928VU96"/>
<dbReference type="GO" id="GO:0001653">
    <property type="term" value="F:peptide receptor activity"/>
    <property type="evidence" value="ECO:0007669"/>
    <property type="project" value="TreeGrafter"/>
</dbReference>
<dbReference type="SMART" id="SM00044">
    <property type="entry name" value="CYCc"/>
    <property type="match status" value="1"/>
</dbReference>
<dbReference type="Gene3D" id="3.30.70.1230">
    <property type="entry name" value="Nucleotide cyclase"/>
    <property type="match status" value="1"/>
</dbReference>
<dbReference type="InterPro" id="IPR050401">
    <property type="entry name" value="Cyclic_nucleotide_synthase"/>
</dbReference>
<sequence>MSKFAHLILNPKVPLRVVLVVPFVAQVVAAVGLVGYLSFRNGQQAVEDLATQLRDEITARIQDRLESYLKIPHRINQINVDDLELGKLDIQDIEGLERHFWQQIQRFESASYIYFGSEAEVFSGAERGADNAFNVAYWSQDLPGDEFETYATDDRGERTQLLSSVPDYDLSSRPWYRGAARAGRASWGDIYVWAAPYPNVALPAVLPVYNDARELEGVFAVDLSLLDIGKFLQSLKIGKTGETFIMERNGLLVATSTDRVPFTSQNGEQQRLRATEIEDRLIRTTAEHLLATFDDLSRIESSEQLTFKLDNRGQLVQVTPYRDDLGLDWFIVVVIPEADFMAQIYRNTQMTLGLCAIAFVVAVGSGIVTSNWITQPILYLGRASRRIANGELDRTVDRTDNRVVQIDELKALSESFNRMAAQLSVSFHALELMNEQLEQQVTERTARLAEAEAELRGLFEAMTELIFIKSREGRYLKVISGSPELLLRPVEGLLGKTEFDVLPDAIAERFVGYIQQVLDTQQTARVEYSLTLAGREFWFAANISPIGADRVIWVARDVSARKQVEEALQEKEQYLRLILNNIPQQVFWKDTDLVFRGCNKNWAIAAGFDDPEAVVGKTDYELLPDAPQIAETFREQDRQIIARDVPKLHFLQTKIRPSQNGQSVWLDASKIPIHDSKGHVIGILGVLEDITQRKLAEEALRAEQEKSEALLLNILPRAIAKRLKQSQDAIAEQFEEVTILFADIVGFTPLSARLQPVELVNLLNQIFSNFDRLAEKYGLEKIKTIGDAYMVVGGLPVPHAHTARAIADMALEMLETICEVRAQIGESFQIRIGINTGTVVAGVIGLKKFIYDLWGDAVNVASRMESSGEAGKIQVTTATYEQLKHHYRFQRRGEIAVKGKGLMTTYWLLER</sequence>
<gene>
    <name evidence="24" type="ORF">IQ235_01925</name>
</gene>
<dbReference type="InterPro" id="IPR000700">
    <property type="entry name" value="PAS-assoc_C"/>
</dbReference>
<keyword evidence="8" id="KW-0547">Nucleotide-binding</keyword>
<keyword evidence="14 18" id="KW-0456">Lyase</keyword>
<dbReference type="SMART" id="SM00304">
    <property type="entry name" value="HAMP"/>
    <property type="match status" value="1"/>
</dbReference>
<comment type="catalytic activity">
    <reaction evidence="1">
        <text>ATP = 3',5'-cyclic AMP + diphosphate</text>
        <dbReference type="Rhea" id="RHEA:15389"/>
        <dbReference type="ChEBI" id="CHEBI:30616"/>
        <dbReference type="ChEBI" id="CHEBI:33019"/>
        <dbReference type="ChEBI" id="CHEBI:58165"/>
        <dbReference type="EC" id="4.6.1.1"/>
    </reaction>
</comment>
<evidence type="ECO:0000256" key="4">
    <source>
        <dbReference type="ARBA" id="ARBA00021420"/>
    </source>
</evidence>
<evidence type="ECO:0000256" key="8">
    <source>
        <dbReference type="ARBA" id="ARBA00022741"/>
    </source>
</evidence>
<keyword evidence="9" id="KW-0067">ATP-binding</keyword>
<feature type="domain" description="Guanylate cyclase" evidence="22">
    <location>
        <begin position="738"/>
        <end position="865"/>
    </location>
</feature>
<dbReference type="SMART" id="SM00086">
    <property type="entry name" value="PAC"/>
    <property type="match status" value="2"/>
</dbReference>
<evidence type="ECO:0000256" key="6">
    <source>
        <dbReference type="ARBA" id="ARBA00022692"/>
    </source>
</evidence>
<name>A0A928VU96_9CYAN</name>
<dbReference type="SUPFAM" id="SSF158472">
    <property type="entry name" value="HAMP domain-like"/>
    <property type="match status" value="1"/>
</dbReference>
<dbReference type="GO" id="GO:0007168">
    <property type="term" value="P:receptor guanylyl cyclase signaling pathway"/>
    <property type="evidence" value="ECO:0007669"/>
    <property type="project" value="TreeGrafter"/>
</dbReference>
<dbReference type="PROSITE" id="PS00452">
    <property type="entry name" value="GUANYLATE_CYCLASE_1"/>
    <property type="match status" value="1"/>
</dbReference>
<comment type="caution">
    <text evidence="24">The sequence shown here is derived from an EMBL/GenBank/DDBJ whole genome shotgun (WGS) entry which is preliminary data.</text>
</comment>
<evidence type="ECO:0000256" key="2">
    <source>
        <dbReference type="ARBA" id="ARBA00004651"/>
    </source>
</evidence>
<evidence type="ECO:0000256" key="3">
    <source>
        <dbReference type="ARBA" id="ARBA00012201"/>
    </source>
</evidence>
<accession>A0A928VU96</accession>
<dbReference type="PROSITE" id="PS50885">
    <property type="entry name" value="HAMP"/>
    <property type="match status" value="1"/>
</dbReference>
<evidence type="ECO:0000256" key="18">
    <source>
        <dbReference type="RuleBase" id="RU000405"/>
    </source>
</evidence>
<dbReference type="Pfam" id="PF02743">
    <property type="entry name" value="dCache_1"/>
    <property type="match status" value="1"/>
</dbReference>
<dbReference type="GO" id="GO:0004016">
    <property type="term" value="F:adenylate cyclase activity"/>
    <property type="evidence" value="ECO:0007669"/>
    <property type="project" value="UniProtKB-EC"/>
</dbReference>
<evidence type="ECO:0000256" key="19">
    <source>
        <dbReference type="SAM" id="Coils"/>
    </source>
</evidence>
<organism evidence="24 25">
    <name type="scientific">Zarconia navalis LEGE 11467</name>
    <dbReference type="NCBI Taxonomy" id="1828826"/>
    <lineage>
        <taxon>Bacteria</taxon>
        <taxon>Bacillati</taxon>
        <taxon>Cyanobacteriota</taxon>
        <taxon>Cyanophyceae</taxon>
        <taxon>Oscillatoriophycideae</taxon>
        <taxon>Oscillatoriales</taxon>
        <taxon>Oscillatoriales incertae sedis</taxon>
        <taxon>Zarconia</taxon>
        <taxon>Zarconia navalis</taxon>
    </lineage>
</organism>
<evidence type="ECO:0000259" key="22">
    <source>
        <dbReference type="PROSITE" id="PS50125"/>
    </source>
</evidence>
<keyword evidence="12" id="KW-0115">cAMP biosynthesis</keyword>
<reference evidence="24" key="1">
    <citation type="submission" date="2020-10" db="EMBL/GenBank/DDBJ databases">
        <authorList>
            <person name="Castelo-Branco R."/>
            <person name="Eusebio N."/>
            <person name="Adriana R."/>
            <person name="Vieira A."/>
            <person name="Brugerolle De Fraissinette N."/>
            <person name="Rezende De Castro R."/>
            <person name="Schneider M.P."/>
            <person name="Vasconcelos V."/>
            <person name="Leao P.N."/>
        </authorList>
    </citation>
    <scope>NUCLEOTIDE SEQUENCE</scope>
    <source>
        <strain evidence="24">LEGE 11467</strain>
    </source>
</reference>
<evidence type="ECO:0000256" key="15">
    <source>
        <dbReference type="ARBA" id="ARBA00032597"/>
    </source>
</evidence>
<dbReference type="CDD" id="cd06225">
    <property type="entry name" value="HAMP"/>
    <property type="match status" value="1"/>
</dbReference>
<dbReference type="InterPro" id="IPR035965">
    <property type="entry name" value="PAS-like_dom_sf"/>
</dbReference>
<dbReference type="Gene3D" id="3.30.450.20">
    <property type="entry name" value="PAS domain"/>
    <property type="match status" value="3"/>
</dbReference>
<dbReference type="EMBL" id="JADEXN010000016">
    <property type="protein sequence ID" value="MBE9039554.1"/>
    <property type="molecule type" value="Genomic_DNA"/>
</dbReference>
<dbReference type="SUPFAM" id="SSF55785">
    <property type="entry name" value="PYP-like sensor domain (PAS domain)"/>
    <property type="match status" value="2"/>
</dbReference>
<dbReference type="InterPro" id="IPR029787">
    <property type="entry name" value="Nucleotide_cyclase"/>
</dbReference>
<evidence type="ECO:0000259" key="23">
    <source>
        <dbReference type="PROSITE" id="PS50885"/>
    </source>
</evidence>
<dbReference type="FunFam" id="3.30.70.1230:FF:000033">
    <property type="entry name" value="Adenylate cyclase"/>
    <property type="match status" value="1"/>
</dbReference>
<evidence type="ECO:0000256" key="9">
    <source>
        <dbReference type="ARBA" id="ARBA00022840"/>
    </source>
</evidence>
<dbReference type="PROSITE" id="PS50125">
    <property type="entry name" value="GUANYLATE_CYCLASE_2"/>
    <property type="match status" value="1"/>
</dbReference>
<dbReference type="SMART" id="SM00091">
    <property type="entry name" value="PAS"/>
    <property type="match status" value="2"/>
</dbReference>
<dbReference type="SUPFAM" id="SSF55073">
    <property type="entry name" value="Nucleotide cyclase"/>
    <property type="match status" value="1"/>
</dbReference>
<dbReference type="Pfam" id="PF08448">
    <property type="entry name" value="PAS_4"/>
    <property type="match status" value="2"/>
</dbReference>
<evidence type="ECO:0000256" key="11">
    <source>
        <dbReference type="ARBA" id="ARBA00022989"/>
    </source>
</evidence>
<dbReference type="Pfam" id="PF00211">
    <property type="entry name" value="Guanylate_cyc"/>
    <property type="match status" value="1"/>
</dbReference>
<keyword evidence="19" id="KW-0175">Coiled coil</keyword>
<dbReference type="CDD" id="cd07302">
    <property type="entry name" value="CHD"/>
    <property type="match status" value="1"/>
</dbReference>
<dbReference type="InterPro" id="IPR000014">
    <property type="entry name" value="PAS"/>
</dbReference>
<dbReference type="InterPro" id="IPR013656">
    <property type="entry name" value="PAS_4"/>
</dbReference>
<dbReference type="PANTHER" id="PTHR11920:SF335">
    <property type="entry name" value="GUANYLATE CYCLASE"/>
    <property type="match status" value="1"/>
</dbReference>
<dbReference type="GO" id="GO:0006171">
    <property type="term" value="P:cAMP biosynthetic process"/>
    <property type="evidence" value="ECO:0007669"/>
    <property type="project" value="UniProtKB-KW"/>
</dbReference>
<keyword evidence="7" id="KW-0479">Metal-binding</keyword>
<feature type="domain" description="PAC" evidence="21">
    <location>
        <begin position="649"/>
        <end position="702"/>
    </location>
</feature>
<dbReference type="InterPro" id="IPR003660">
    <property type="entry name" value="HAMP_dom"/>
</dbReference>
<evidence type="ECO:0000256" key="13">
    <source>
        <dbReference type="ARBA" id="ARBA00023136"/>
    </source>
</evidence>
<comment type="subunit">
    <text evidence="17">Homodimer. Can also exist as monomer.</text>
</comment>
<dbReference type="PANTHER" id="PTHR11920">
    <property type="entry name" value="GUANYLYL CYCLASE"/>
    <property type="match status" value="1"/>
</dbReference>
<feature type="domain" description="HAMP" evidence="23">
    <location>
        <begin position="371"/>
        <end position="428"/>
    </location>
</feature>
<evidence type="ECO:0000256" key="7">
    <source>
        <dbReference type="ARBA" id="ARBA00022723"/>
    </source>
</evidence>
<protein>
    <recommendedName>
        <fullName evidence="4">Adenylate cyclase</fullName>
        <ecNumber evidence="3">4.6.1.1</ecNumber>
    </recommendedName>
    <alternativeName>
        <fullName evidence="15">ATP pyrophosphate-lyase</fullName>
    </alternativeName>
    <alternativeName>
        <fullName evidence="16">Adenylyl cyclase</fullName>
    </alternativeName>
</protein>
<dbReference type="Gene3D" id="6.10.340.10">
    <property type="match status" value="1"/>
</dbReference>
<dbReference type="GO" id="GO:0046872">
    <property type="term" value="F:metal ion binding"/>
    <property type="evidence" value="ECO:0007669"/>
    <property type="project" value="UniProtKB-KW"/>
</dbReference>
<evidence type="ECO:0000256" key="1">
    <source>
        <dbReference type="ARBA" id="ARBA00001593"/>
    </source>
</evidence>
<evidence type="ECO:0000313" key="24">
    <source>
        <dbReference type="EMBL" id="MBE9039554.1"/>
    </source>
</evidence>
<dbReference type="GO" id="GO:0005524">
    <property type="term" value="F:ATP binding"/>
    <property type="evidence" value="ECO:0007669"/>
    <property type="project" value="UniProtKB-KW"/>
</dbReference>
<dbReference type="InterPro" id="IPR001054">
    <property type="entry name" value="A/G_cyclase"/>
</dbReference>
<dbReference type="CDD" id="cd12913">
    <property type="entry name" value="PDC1_MCP_like"/>
    <property type="match status" value="1"/>
</dbReference>
<dbReference type="InterPro" id="IPR033479">
    <property type="entry name" value="dCache_1"/>
</dbReference>
<feature type="transmembrane region" description="Helical" evidence="20">
    <location>
        <begin position="351"/>
        <end position="373"/>
    </location>
</feature>
<evidence type="ECO:0000256" key="14">
    <source>
        <dbReference type="ARBA" id="ARBA00023239"/>
    </source>
</evidence>
<keyword evidence="13 20" id="KW-0472">Membrane</keyword>
<dbReference type="Pfam" id="PF00672">
    <property type="entry name" value="HAMP"/>
    <property type="match status" value="1"/>
</dbReference>
<comment type="subcellular location">
    <subcellularLocation>
        <location evidence="2">Cell membrane</location>
        <topology evidence="2">Multi-pass membrane protein</topology>
    </subcellularLocation>
</comment>
<evidence type="ECO:0000256" key="16">
    <source>
        <dbReference type="ARBA" id="ARBA00032637"/>
    </source>
</evidence>
<feature type="coiled-coil region" evidence="19">
    <location>
        <begin position="420"/>
        <end position="454"/>
    </location>
</feature>
<evidence type="ECO:0000256" key="10">
    <source>
        <dbReference type="ARBA" id="ARBA00022842"/>
    </source>
</evidence>
<proteinExistence type="inferred from homology"/>
<evidence type="ECO:0000259" key="21">
    <source>
        <dbReference type="PROSITE" id="PS50113"/>
    </source>
</evidence>
<keyword evidence="6 20" id="KW-0812">Transmembrane</keyword>
<dbReference type="InterPro" id="IPR001610">
    <property type="entry name" value="PAC"/>
</dbReference>
<dbReference type="Proteomes" id="UP000621799">
    <property type="component" value="Unassembled WGS sequence"/>
</dbReference>
<comment type="similarity">
    <text evidence="18">Belongs to the adenylyl cyclase class-4/guanylyl cyclase family.</text>
</comment>
<keyword evidence="10" id="KW-0460">Magnesium</keyword>
<dbReference type="EC" id="4.6.1.1" evidence="3"/>
<evidence type="ECO:0000256" key="5">
    <source>
        <dbReference type="ARBA" id="ARBA00022475"/>
    </source>
</evidence>
<keyword evidence="5" id="KW-1003">Cell membrane</keyword>
<dbReference type="GO" id="GO:0035556">
    <property type="term" value="P:intracellular signal transduction"/>
    <property type="evidence" value="ECO:0007669"/>
    <property type="project" value="InterPro"/>
</dbReference>
<evidence type="ECO:0000256" key="17">
    <source>
        <dbReference type="ARBA" id="ARBA00064436"/>
    </source>
</evidence>
<feature type="non-terminal residue" evidence="24">
    <location>
        <position position="911"/>
    </location>
</feature>
<dbReference type="NCBIfam" id="TIGR00229">
    <property type="entry name" value="sensory_box"/>
    <property type="match status" value="2"/>
</dbReference>
<dbReference type="InterPro" id="IPR018297">
    <property type="entry name" value="A/G_cyclase_CS"/>
</dbReference>
<evidence type="ECO:0000256" key="12">
    <source>
        <dbReference type="ARBA" id="ARBA00022998"/>
    </source>
</evidence>